<gene>
    <name evidence="1" type="ORF">OL497_25065</name>
</gene>
<dbReference type="Proteomes" id="UP001207742">
    <property type="component" value="Unassembled WGS sequence"/>
</dbReference>
<evidence type="ECO:0000313" key="2">
    <source>
        <dbReference type="Proteomes" id="UP001207742"/>
    </source>
</evidence>
<sequence>MCNYQTLYHGTAGYVIRCPHCKGVQLAFGTTVVNLTGAEFVCFAEMVSRLAEEKTFEQAGNEKMICLPLPADHVMMLLTPAEVSRLADITAEVHGLLSVYEILDAPSQYMEED</sequence>
<evidence type="ECO:0000313" key="1">
    <source>
        <dbReference type="EMBL" id="MCW3487192.1"/>
    </source>
</evidence>
<comment type="caution">
    <text evidence="1">The sequence shown here is derived from an EMBL/GenBank/DDBJ whole genome shotgun (WGS) entry which is preliminary data.</text>
</comment>
<accession>A0ABT3IT87</accession>
<proteinExistence type="predicted"/>
<dbReference type="EMBL" id="JAPDNS010000002">
    <property type="protein sequence ID" value="MCW3487192.1"/>
    <property type="molecule type" value="Genomic_DNA"/>
</dbReference>
<keyword evidence="2" id="KW-1185">Reference proteome</keyword>
<dbReference type="RefSeq" id="WP_264734002.1">
    <property type="nucleotide sequence ID" value="NZ_JAPDNR010000001.1"/>
</dbReference>
<protein>
    <submittedName>
        <fullName evidence="1">Uncharacterized protein</fullName>
    </submittedName>
</protein>
<dbReference type="Pfam" id="PF20391">
    <property type="entry name" value="DUF6686"/>
    <property type="match status" value="1"/>
</dbReference>
<dbReference type="InterPro" id="IPR046508">
    <property type="entry name" value="DUF6686"/>
</dbReference>
<organism evidence="1 2">
    <name type="scientific">Chitinophaga nivalis</name>
    <dbReference type="NCBI Taxonomy" id="2991709"/>
    <lineage>
        <taxon>Bacteria</taxon>
        <taxon>Pseudomonadati</taxon>
        <taxon>Bacteroidota</taxon>
        <taxon>Chitinophagia</taxon>
        <taxon>Chitinophagales</taxon>
        <taxon>Chitinophagaceae</taxon>
        <taxon>Chitinophaga</taxon>
    </lineage>
</organism>
<reference evidence="1 2" key="1">
    <citation type="submission" date="2022-10" db="EMBL/GenBank/DDBJ databases">
        <title>Chitinophaga nivalis PC15 sp. nov., isolated from Pyeongchang county, South Korea.</title>
        <authorList>
            <person name="Trinh H.N."/>
        </authorList>
    </citation>
    <scope>NUCLEOTIDE SEQUENCE [LARGE SCALE GENOMIC DNA]</scope>
    <source>
        <strain evidence="1 2">PC14</strain>
    </source>
</reference>
<name>A0ABT3IT87_9BACT</name>